<dbReference type="CDD" id="cd06170">
    <property type="entry name" value="LuxR_C_like"/>
    <property type="match status" value="1"/>
</dbReference>
<reference evidence="5 6" key="1">
    <citation type="submission" date="2015-10" db="EMBL/GenBank/DDBJ databases">
        <authorList>
            <person name="Gilbert D.G."/>
        </authorList>
    </citation>
    <scope>NUCLEOTIDE SEQUENCE [LARGE SCALE GENOMIC DNA]</scope>
    <source>
        <strain evidence="5">COMA1</strain>
    </source>
</reference>
<dbReference type="EMBL" id="CZQA01000001">
    <property type="protein sequence ID" value="CUS33584.1"/>
    <property type="molecule type" value="Genomic_DNA"/>
</dbReference>
<sequence length="252" mass="28450">MVIETAGSQVMSLVQKWERCMEQSDKERRPIRVLIIDRSILTLQGIKDFFSRSHHIEIIGMAGTRQEALHAIHAEQPDLVLVEAQVGQDSGIELCKTIRQLHPQVRVLFFTTQDDKDVLRAAIMAGAHGYLLKSATAESITKSLEIVASGGAIMDQHLTEQVIQWLRDGRTSGHEQWKKTCSSEERHLLSLVASGKTNKEIGQELNVAHTVIASRLQKIYKRLRISRRSEAARYYVDLEQKRQNGPGPFCSE</sequence>
<dbReference type="InterPro" id="IPR000792">
    <property type="entry name" value="Tscrpt_reg_LuxR_C"/>
</dbReference>
<evidence type="ECO:0000256" key="2">
    <source>
        <dbReference type="ARBA" id="ARBA00023125"/>
    </source>
</evidence>
<dbReference type="GO" id="GO:0006355">
    <property type="term" value="P:regulation of DNA-templated transcription"/>
    <property type="evidence" value="ECO:0007669"/>
    <property type="project" value="InterPro"/>
</dbReference>
<keyword evidence="1" id="KW-0597">Phosphoprotein</keyword>
<dbReference type="SUPFAM" id="SSF52172">
    <property type="entry name" value="CheY-like"/>
    <property type="match status" value="1"/>
</dbReference>
<dbReference type="InterPro" id="IPR001789">
    <property type="entry name" value="Sig_transdc_resp-reg_receiver"/>
</dbReference>
<protein>
    <submittedName>
        <fullName evidence="5">Putative Two component transcriptional regulator, LuxR family</fullName>
    </submittedName>
</protein>
<dbReference type="InterPro" id="IPR058245">
    <property type="entry name" value="NreC/VraR/RcsB-like_REC"/>
</dbReference>
<evidence type="ECO:0000256" key="1">
    <source>
        <dbReference type="ARBA" id="ARBA00022553"/>
    </source>
</evidence>
<organism evidence="5 6">
    <name type="scientific">Candidatus Nitrospira nitrosa</name>
    <dbReference type="NCBI Taxonomy" id="1742972"/>
    <lineage>
        <taxon>Bacteria</taxon>
        <taxon>Pseudomonadati</taxon>
        <taxon>Nitrospirota</taxon>
        <taxon>Nitrospiria</taxon>
        <taxon>Nitrospirales</taxon>
        <taxon>Nitrospiraceae</taxon>
        <taxon>Nitrospira</taxon>
    </lineage>
</organism>
<dbReference type="PRINTS" id="PR00038">
    <property type="entry name" value="HTHLUXR"/>
</dbReference>
<dbReference type="GO" id="GO:0000160">
    <property type="term" value="P:phosphorelay signal transduction system"/>
    <property type="evidence" value="ECO:0007669"/>
    <property type="project" value="InterPro"/>
</dbReference>
<proteinExistence type="predicted"/>
<accession>A0A0S4LAC4</accession>
<keyword evidence="6" id="KW-1185">Reference proteome</keyword>
<dbReference type="SMART" id="SM00448">
    <property type="entry name" value="REC"/>
    <property type="match status" value="1"/>
</dbReference>
<dbReference type="Pfam" id="PF00196">
    <property type="entry name" value="GerE"/>
    <property type="match status" value="1"/>
</dbReference>
<dbReference type="CDD" id="cd17535">
    <property type="entry name" value="REC_NarL-like"/>
    <property type="match status" value="1"/>
</dbReference>
<dbReference type="Proteomes" id="UP000199032">
    <property type="component" value="Unassembled WGS sequence"/>
</dbReference>
<dbReference type="PROSITE" id="PS50110">
    <property type="entry name" value="RESPONSE_REGULATORY"/>
    <property type="match status" value="1"/>
</dbReference>
<evidence type="ECO:0000313" key="5">
    <source>
        <dbReference type="EMBL" id="CUS33584.1"/>
    </source>
</evidence>
<dbReference type="SMART" id="SM00421">
    <property type="entry name" value="HTH_LUXR"/>
    <property type="match status" value="1"/>
</dbReference>
<dbReference type="AlphaFoldDB" id="A0A0S4LAC4"/>
<keyword evidence="2" id="KW-0238">DNA-binding</keyword>
<dbReference type="PANTHER" id="PTHR43214">
    <property type="entry name" value="TWO-COMPONENT RESPONSE REGULATOR"/>
    <property type="match status" value="1"/>
</dbReference>
<comment type="caution">
    <text evidence="3">Lacks conserved residue(s) required for the propagation of feature annotation.</text>
</comment>
<evidence type="ECO:0000259" key="4">
    <source>
        <dbReference type="PROSITE" id="PS50110"/>
    </source>
</evidence>
<dbReference type="SUPFAM" id="SSF46894">
    <property type="entry name" value="C-terminal effector domain of the bipartite response regulators"/>
    <property type="match status" value="1"/>
</dbReference>
<feature type="domain" description="Response regulatory" evidence="4">
    <location>
        <begin position="32"/>
        <end position="148"/>
    </location>
</feature>
<dbReference type="InterPro" id="IPR011006">
    <property type="entry name" value="CheY-like_superfamily"/>
</dbReference>
<name>A0A0S4LAC4_9BACT</name>
<dbReference type="GO" id="GO:0003677">
    <property type="term" value="F:DNA binding"/>
    <property type="evidence" value="ECO:0007669"/>
    <property type="project" value="UniProtKB-KW"/>
</dbReference>
<dbReference type="STRING" id="1742972.COMA1_11234"/>
<dbReference type="Gene3D" id="3.40.50.2300">
    <property type="match status" value="1"/>
</dbReference>
<evidence type="ECO:0000313" key="6">
    <source>
        <dbReference type="Proteomes" id="UP000199032"/>
    </source>
</evidence>
<gene>
    <name evidence="5" type="ORF">COMA1_11234</name>
</gene>
<evidence type="ECO:0000256" key="3">
    <source>
        <dbReference type="PROSITE-ProRule" id="PRU00169"/>
    </source>
</evidence>
<dbReference type="InterPro" id="IPR016032">
    <property type="entry name" value="Sig_transdc_resp-reg_C-effctor"/>
</dbReference>
<dbReference type="InterPro" id="IPR039420">
    <property type="entry name" value="WalR-like"/>
</dbReference>
<dbReference type="Pfam" id="PF00072">
    <property type="entry name" value="Response_reg"/>
    <property type="match status" value="1"/>
</dbReference>